<sequence>METVFLDLNGVHALYRQGYFDADATLDTQTSLLLWDCHDLGLKNCRSLILDAKRGVIISDKESTRLVNQFIKRQPVGLLLARCLISPLAKKPPCLPYVWGKILLVPLSGYTRHPTSWLRLDHVDYNYFVDPTHIAIIFDHDPKTRFILPINKKTYLCNLKTTATIYYRLRQLIHELSSAFDLTTKTTPLYYLDEQLERTFSLATLFDDYLLMIISLIYREHGITTENEAKLIKDHLRQKYDHL</sequence>
<dbReference type="EMBL" id="CP123751">
    <property type="protein sequence ID" value="WHQ80278.1"/>
    <property type="molecule type" value="Genomic_DNA"/>
</dbReference>
<name>A0AAJ6FN42_9LACO</name>
<dbReference type="Proteomes" id="UP001238155">
    <property type="component" value="Chromosome"/>
</dbReference>
<evidence type="ECO:0000313" key="2">
    <source>
        <dbReference type="Proteomes" id="UP001238155"/>
    </source>
</evidence>
<protein>
    <submittedName>
        <fullName evidence="1">Uncharacterized protein</fullName>
    </submittedName>
</protein>
<dbReference type="AlphaFoldDB" id="A0AAJ6FN42"/>
<dbReference type="RefSeq" id="WP_010690233.1">
    <property type="nucleotide sequence ID" value="NZ_CABIZJ010000015.1"/>
</dbReference>
<reference evidence="1" key="1">
    <citation type="submission" date="2023-04" db="EMBL/GenBank/DDBJ databases">
        <title>Four porcine-derived lactic acid bacteria strains analyses and their evaluation as potential probiotics based on genomics.</title>
        <authorList>
            <person name="Niu D."/>
        </authorList>
    </citation>
    <scope>NUCLEOTIDE SEQUENCE</scope>
    <source>
        <strain evidence="1">ZSB1</strain>
    </source>
</reference>
<gene>
    <name evidence="1" type="ORF">QFF56_00625</name>
</gene>
<proteinExistence type="predicted"/>
<accession>A0AAJ6FN42</accession>
<evidence type="ECO:0000313" key="1">
    <source>
        <dbReference type="EMBL" id="WHQ80278.1"/>
    </source>
</evidence>
<organism evidence="1 2">
    <name type="scientific">Ligilactobacillus animalis</name>
    <dbReference type="NCBI Taxonomy" id="1605"/>
    <lineage>
        <taxon>Bacteria</taxon>
        <taxon>Bacillati</taxon>
        <taxon>Bacillota</taxon>
        <taxon>Bacilli</taxon>
        <taxon>Lactobacillales</taxon>
        <taxon>Lactobacillaceae</taxon>
        <taxon>Ligilactobacillus</taxon>
    </lineage>
</organism>